<dbReference type="PANTHER" id="PTHR41368">
    <property type="entry name" value="PROTEIN YGHO"/>
    <property type="match status" value="1"/>
</dbReference>
<accession>A0A3B1D3J8</accession>
<dbReference type="Pfam" id="PF00583">
    <property type="entry name" value="Acetyltransf_1"/>
    <property type="match status" value="1"/>
</dbReference>
<dbReference type="InterPro" id="IPR039968">
    <property type="entry name" value="BcerS-like"/>
</dbReference>
<dbReference type="EMBL" id="UOGI01000085">
    <property type="protein sequence ID" value="VAX30744.1"/>
    <property type="molecule type" value="Genomic_DNA"/>
</dbReference>
<evidence type="ECO:0000313" key="2">
    <source>
        <dbReference type="EMBL" id="VAX30744.1"/>
    </source>
</evidence>
<proteinExistence type="predicted"/>
<dbReference type="SUPFAM" id="SSF55729">
    <property type="entry name" value="Acyl-CoA N-acyltransferases (Nat)"/>
    <property type="match status" value="1"/>
</dbReference>
<protein>
    <recommendedName>
        <fullName evidence="1">N-acetyltransferase domain-containing protein</fullName>
    </recommendedName>
</protein>
<dbReference type="GO" id="GO:0016747">
    <property type="term" value="F:acyltransferase activity, transferring groups other than amino-acyl groups"/>
    <property type="evidence" value="ECO:0007669"/>
    <property type="project" value="InterPro"/>
</dbReference>
<dbReference type="InterPro" id="IPR000182">
    <property type="entry name" value="GNAT_dom"/>
</dbReference>
<name>A0A3B1D3J8_9ZZZZ</name>
<sequence>MIEVTEAKTDREIKEFIRFPFDLYKNDPFYSPELIKDQKEHFSPANPFFKNADVKFLLARAGGKTVGRVTSIVNQQHIRFHNEKAGFFGFFESRNDPDIANILLDTVSKDLGEAGMTVMRGPMDFSTNEQCGFMIEGFHEPPMLMTPYNPPYYPELMQQCGMTKAKDLLAFIVDIPGELPEKVLRVARLAERRGIKIRQVEKKRFSEELYAFKDVYNDAWNTNWGFIPLTDDDLEYLGKRLKPIAPPEMTLIAEKDGDPVGFLGLLPDFNLLLRKMKGRLNAISILKALYYQRTITDLRLLLLGVKSAYRHKGVDALMFREAFKAARKRHKRVEMSWILEDNEPVIRIIEMFGSSLYKKYRIYEKGI</sequence>
<dbReference type="Gene3D" id="3.40.630.30">
    <property type="match status" value="1"/>
</dbReference>
<feature type="domain" description="N-acetyltransferase" evidence="1">
    <location>
        <begin position="195"/>
        <end position="367"/>
    </location>
</feature>
<organism evidence="2">
    <name type="scientific">hydrothermal vent metagenome</name>
    <dbReference type="NCBI Taxonomy" id="652676"/>
    <lineage>
        <taxon>unclassified sequences</taxon>
        <taxon>metagenomes</taxon>
        <taxon>ecological metagenomes</taxon>
    </lineage>
</organism>
<dbReference type="PANTHER" id="PTHR41368:SF1">
    <property type="entry name" value="PROTEIN YGHO"/>
    <property type="match status" value="1"/>
</dbReference>
<dbReference type="PROSITE" id="PS51186">
    <property type="entry name" value="GNAT"/>
    <property type="match status" value="1"/>
</dbReference>
<gene>
    <name evidence="2" type="ORF">MNBD_NITROSPIRAE03-2093</name>
</gene>
<evidence type="ECO:0000259" key="1">
    <source>
        <dbReference type="PROSITE" id="PS51186"/>
    </source>
</evidence>
<reference evidence="2" key="1">
    <citation type="submission" date="2018-06" db="EMBL/GenBank/DDBJ databases">
        <authorList>
            <person name="Zhirakovskaya E."/>
        </authorList>
    </citation>
    <scope>NUCLEOTIDE SEQUENCE</scope>
</reference>
<dbReference type="InterPro" id="IPR016181">
    <property type="entry name" value="Acyl_CoA_acyltransferase"/>
</dbReference>
<dbReference type="AlphaFoldDB" id="A0A3B1D3J8"/>